<evidence type="ECO:0000313" key="2">
    <source>
        <dbReference type="Proteomes" id="UP001159364"/>
    </source>
</evidence>
<accession>A0AAV8T970</accession>
<dbReference type="EMBL" id="JAIWQS010000006">
    <property type="protein sequence ID" value="KAJ8762713.1"/>
    <property type="molecule type" value="Genomic_DNA"/>
</dbReference>
<organism evidence="1 2">
    <name type="scientific">Erythroxylum novogranatense</name>
    <dbReference type="NCBI Taxonomy" id="1862640"/>
    <lineage>
        <taxon>Eukaryota</taxon>
        <taxon>Viridiplantae</taxon>
        <taxon>Streptophyta</taxon>
        <taxon>Embryophyta</taxon>
        <taxon>Tracheophyta</taxon>
        <taxon>Spermatophyta</taxon>
        <taxon>Magnoliopsida</taxon>
        <taxon>eudicotyledons</taxon>
        <taxon>Gunneridae</taxon>
        <taxon>Pentapetalae</taxon>
        <taxon>rosids</taxon>
        <taxon>fabids</taxon>
        <taxon>Malpighiales</taxon>
        <taxon>Erythroxylaceae</taxon>
        <taxon>Erythroxylum</taxon>
    </lineage>
</organism>
<comment type="caution">
    <text evidence="1">The sequence shown here is derived from an EMBL/GenBank/DDBJ whole genome shotgun (WGS) entry which is preliminary data.</text>
</comment>
<dbReference type="Proteomes" id="UP001159364">
    <property type="component" value="Linkage Group LG06"/>
</dbReference>
<evidence type="ECO:0000313" key="1">
    <source>
        <dbReference type="EMBL" id="KAJ8762713.1"/>
    </source>
</evidence>
<sequence>MYRGPRMKESFGMEIEAELATWFVWKKLTQDDIDVARLEDRGRAPIAIIDSVDKDMHAEVANAKADTVEIKCKNAPIMESERGFGKREHTLSLESWIIEE</sequence>
<name>A0AAV8T970_9ROSI</name>
<reference evidence="1 2" key="1">
    <citation type="submission" date="2021-09" db="EMBL/GenBank/DDBJ databases">
        <title>Genomic insights and catalytic innovation underlie evolution of tropane alkaloids biosynthesis.</title>
        <authorList>
            <person name="Wang Y.-J."/>
            <person name="Tian T."/>
            <person name="Huang J.-P."/>
            <person name="Huang S.-X."/>
        </authorList>
    </citation>
    <scope>NUCLEOTIDE SEQUENCE [LARGE SCALE GENOMIC DNA]</scope>
    <source>
        <strain evidence="1">KIB-2018</strain>
        <tissue evidence="1">Leaf</tissue>
    </source>
</reference>
<gene>
    <name evidence="1" type="ORF">K2173_012205</name>
</gene>
<proteinExistence type="predicted"/>
<protein>
    <submittedName>
        <fullName evidence="1">Uncharacterized protein</fullName>
    </submittedName>
</protein>
<keyword evidence="2" id="KW-1185">Reference proteome</keyword>
<dbReference type="AlphaFoldDB" id="A0AAV8T970"/>